<feature type="compositionally biased region" description="Low complexity" evidence="1">
    <location>
        <begin position="299"/>
        <end position="310"/>
    </location>
</feature>
<dbReference type="RefSeq" id="WP_189115629.1">
    <property type="nucleotide sequence ID" value="NZ_BMQC01000018.1"/>
</dbReference>
<gene>
    <name evidence="2" type="ORF">GCM10010124_37060</name>
</gene>
<dbReference type="Gene3D" id="1.10.510.10">
    <property type="entry name" value="Transferase(Phosphotransferase) domain 1"/>
    <property type="match status" value="1"/>
</dbReference>
<evidence type="ECO:0008006" key="4">
    <source>
        <dbReference type="Google" id="ProtNLM"/>
    </source>
</evidence>
<sequence>MTDGRGAAVGVKRVQAAELGDLEEIGSGGQGRVYAISPPPSVVAKIGARSPLVYKAYFDRVRPDIAGGVLDQLAAAATPEILACAAWPLAIVDDGAGVAGFVMPRAPDGYRIPIRLPSGDQMKLGQVQHLLNDDTMLTRRNIAVHDRWRLEFLRDTARTMALLHRHAIVVGDLSPMNLLASFDAEPRCYFIDCDAMRIYGADALAQVETTGWGVPSGEELATSASDAYKFALLAVRLFAGDQETRDPTALDAVSPELCRLAVAGLGRDVHRRPAPDDWLPALTTAGPSASTVVPWQRGRPVAAPRPAARPRTLRQHAAGPRPKTSPPRRRRVGRLARWALGLALLGVGGPWAVQKVDAVRTTLAQQTTAQVTAVQKIIRQAGADRRALVTSVNQISRCRNVGASINTLKKVGVGRARSREGARALKTSRLPDGTTVATALAQAMDLSLAADRAFVRWGEEARRRGCSKWTLQNRHRDDANKASAGATAAKRRFAAAWNPIARQHGRPAIRETDL</sequence>
<name>A0A8J3FJX4_9ACTN</name>
<dbReference type="AlphaFoldDB" id="A0A8J3FJX4"/>
<evidence type="ECO:0000313" key="3">
    <source>
        <dbReference type="Proteomes" id="UP000662200"/>
    </source>
</evidence>
<dbReference type="EMBL" id="BMQC01000018">
    <property type="protein sequence ID" value="GGK40794.1"/>
    <property type="molecule type" value="Genomic_DNA"/>
</dbReference>
<organism evidence="2 3">
    <name type="scientific">Pilimelia terevasa</name>
    <dbReference type="NCBI Taxonomy" id="53372"/>
    <lineage>
        <taxon>Bacteria</taxon>
        <taxon>Bacillati</taxon>
        <taxon>Actinomycetota</taxon>
        <taxon>Actinomycetes</taxon>
        <taxon>Micromonosporales</taxon>
        <taxon>Micromonosporaceae</taxon>
        <taxon>Pilimelia</taxon>
    </lineage>
</organism>
<keyword evidence="3" id="KW-1185">Reference proteome</keyword>
<dbReference type="Proteomes" id="UP000662200">
    <property type="component" value="Unassembled WGS sequence"/>
</dbReference>
<evidence type="ECO:0000256" key="1">
    <source>
        <dbReference type="SAM" id="MobiDB-lite"/>
    </source>
</evidence>
<accession>A0A8J3FJX4</accession>
<protein>
    <recommendedName>
        <fullName evidence="4">Protein kinase domain-containing protein</fullName>
    </recommendedName>
</protein>
<dbReference type="InterPro" id="IPR011009">
    <property type="entry name" value="Kinase-like_dom_sf"/>
</dbReference>
<comment type="caution">
    <text evidence="2">The sequence shown here is derived from an EMBL/GenBank/DDBJ whole genome shotgun (WGS) entry which is preliminary data.</text>
</comment>
<proteinExistence type="predicted"/>
<dbReference type="SUPFAM" id="SSF56112">
    <property type="entry name" value="Protein kinase-like (PK-like)"/>
    <property type="match status" value="1"/>
</dbReference>
<feature type="region of interest" description="Disordered" evidence="1">
    <location>
        <begin position="278"/>
        <end position="330"/>
    </location>
</feature>
<reference evidence="2" key="1">
    <citation type="journal article" date="2014" name="Int. J. Syst. Evol. Microbiol.">
        <title>Complete genome sequence of Corynebacterium casei LMG S-19264T (=DSM 44701T), isolated from a smear-ripened cheese.</title>
        <authorList>
            <consortium name="US DOE Joint Genome Institute (JGI-PGF)"/>
            <person name="Walter F."/>
            <person name="Albersmeier A."/>
            <person name="Kalinowski J."/>
            <person name="Ruckert C."/>
        </authorList>
    </citation>
    <scope>NUCLEOTIDE SEQUENCE</scope>
    <source>
        <strain evidence="2">JCM 3091</strain>
    </source>
</reference>
<reference evidence="2" key="2">
    <citation type="submission" date="2020-09" db="EMBL/GenBank/DDBJ databases">
        <authorList>
            <person name="Sun Q."/>
            <person name="Ohkuma M."/>
        </authorList>
    </citation>
    <scope>NUCLEOTIDE SEQUENCE</scope>
    <source>
        <strain evidence="2">JCM 3091</strain>
    </source>
</reference>
<evidence type="ECO:0000313" key="2">
    <source>
        <dbReference type="EMBL" id="GGK40794.1"/>
    </source>
</evidence>